<dbReference type="GO" id="GO:0000976">
    <property type="term" value="F:transcription cis-regulatory region binding"/>
    <property type="evidence" value="ECO:0007669"/>
    <property type="project" value="TreeGrafter"/>
</dbReference>
<keyword evidence="8" id="KW-1185">Reference proteome</keyword>
<dbReference type="PANTHER" id="PTHR30055:SF234">
    <property type="entry name" value="HTH-TYPE TRANSCRIPTIONAL REGULATOR BETI"/>
    <property type="match status" value="1"/>
</dbReference>
<evidence type="ECO:0000313" key="7">
    <source>
        <dbReference type="EMBL" id="MBB4684174.1"/>
    </source>
</evidence>
<evidence type="ECO:0000313" key="8">
    <source>
        <dbReference type="Proteomes" id="UP000581769"/>
    </source>
</evidence>
<dbReference type="InterPro" id="IPR036271">
    <property type="entry name" value="Tet_transcr_reg_TetR-rel_C_sf"/>
</dbReference>
<reference evidence="7 8" key="1">
    <citation type="submission" date="2020-08" db="EMBL/GenBank/DDBJ databases">
        <title>Sequencing the genomes of 1000 actinobacteria strains.</title>
        <authorList>
            <person name="Klenk H.-P."/>
        </authorList>
    </citation>
    <scope>NUCLEOTIDE SEQUENCE [LARGE SCALE GENOMIC DNA]</scope>
    <source>
        <strain evidence="7 8">DSM 45859</strain>
    </source>
</reference>
<dbReference type="GO" id="GO:0003700">
    <property type="term" value="F:DNA-binding transcription factor activity"/>
    <property type="evidence" value="ECO:0007669"/>
    <property type="project" value="TreeGrafter"/>
</dbReference>
<dbReference type="Gene3D" id="1.10.357.10">
    <property type="entry name" value="Tetracycline Repressor, domain 2"/>
    <property type="match status" value="1"/>
</dbReference>
<evidence type="ECO:0000256" key="1">
    <source>
        <dbReference type="ARBA" id="ARBA00023015"/>
    </source>
</evidence>
<dbReference type="PRINTS" id="PR00455">
    <property type="entry name" value="HTHTETR"/>
</dbReference>
<dbReference type="InterPro" id="IPR001647">
    <property type="entry name" value="HTH_TetR"/>
</dbReference>
<evidence type="ECO:0000256" key="5">
    <source>
        <dbReference type="SAM" id="MobiDB-lite"/>
    </source>
</evidence>
<feature type="region of interest" description="Disordered" evidence="5">
    <location>
        <begin position="1"/>
        <end position="32"/>
    </location>
</feature>
<dbReference type="SUPFAM" id="SSF46689">
    <property type="entry name" value="Homeodomain-like"/>
    <property type="match status" value="1"/>
</dbReference>
<feature type="compositionally biased region" description="Low complexity" evidence="5">
    <location>
        <begin position="1"/>
        <end position="23"/>
    </location>
</feature>
<feature type="domain" description="HTH tetR-type" evidence="6">
    <location>
        <begin position="30"/>
        <end position="89"/>
    </location>
</feature>
<keyword evidence="2 4" id="KW-0238">DNA-binding</keyword>
<dbReference type="InterPro" id="IPR050109">
    <property type="entry name" value="HTH-type_TetR-like_transc_reg"/>
</dbReference>
<dbReference type="AlphaFoldDB" id="A0A840IT71"/>
<dbReference type="RefSeq" id="WP_184779077.1">
    <property type="nucleotide sequence ID" value="NZ_JACHMG010000001.1"/>
</dbReference>
<dbReference type="InterPro" id="IPR009057">
    <property type="entry name" value="Homeodomain-like_sf"/>
</dbReference>
<dbReference type="Pfam" id="PF21597">
    <property type="entry name" value="TetR_C_43"/>
    <property type="match status" value="1"/>
</dbReference>
<accession>A0A840IT71</accession>
<dbReference type="Proteomes" id="UP000581769">
    <property type="component" value="Unassembled WGS sequence"/>
</dbReference>
<evidence type="ECO:0000256" key="4">
    <source>
        <dbReference type="PROSITE-ProRule" id="PRU00335"/>
    </source>
</evidence>
<comment type="caution">
    <text evidence="7">The sequence shown here is derived from an EMBL/GenBank/DDBJ whole genome shotgun (WGS) entry which is preliminary data.</text>
</comment>
<evidence type="ECO:0000256" key="2">
    <source>
        <dbReference type="ARBA" id="ARBA00023125"/>
    </source>
</evidence>
<dbReference type="EMBL" id="JACHMG010000001">
    <property type="protein sequence ID" value="MBB4684174.1"/>
    <property type="molecule type" value="Genomic_DNA"/>
</dbReference>
<keyword evidence="1" id="KW-0805">Transcription regulation</keyword>
<gene>
    <name evidence="7" type="ORF">BJY18_001659</name>
</gene>
<protein>
    <submittedName>
        <fullName evidence="7">AcrR family transcriptional regulator</fullName>
    </submittedName>
</protein>
<feature type="DNA-binding region" description="H-T-H motif" evidence="4">
    <location>
        <begin position="52"/>
        <end position="71"/>
    </location>
</feature>
<dbReference type="PROSITE" id="PS50977">
    <property type="entry name" value="HTH_TETR_2"/>
    <property type="match status" value="1"/>
</dbReference>
<organism evidence="7 8">
    <name type="scientific">Amycolatopsis jiangsuensis</name>
    <dbReference type="NCBI Taxonomy" id="1181879"/>
    <lineage>
        <taxon>Bacteria</taxon>
        <taxon>Bacillati</taxon>
        <taxon>Actinomycetota</taxon>
        <taxon>Actinomycetes</taxon>
        <taxon>Pseudonocardiales</taxon>
        <taxon>Pseudonocardiaceae</taxon>
        <taxon>Amycolatopsis</taxon>
    </lineage>
</organism>
<dbReference type="InterPro" id="IPR049445">
    <property type="entry name" value="TetR_SbtR-like_C"/>
</dbReference>
<dbReference type="Pfam" id="PF00440">
    <property type="entry name" value="TetR_N"/>
    <property type="match status" value="1"/>
</dbReference>
<evidence type="ECO:0000259" key="6">
    <source>
        <dbReference type="PROSITE" id="PS50977"/>
    </source>
</evidence>
<name>A0A840IT71_9PSEU</name>
<dbReference type="PANTHER" id="PTHR30055">
    <property type="entry name" value="HTH-TYPE TRANSCRIPTIONAL REGULATOR RUTR"/>
    <property type="match status" value="1"/>
</dbReference>
<sequence length="223" mass="23491">MSEGASPTTGSTAGPSTGSTTGRPLRRDARRNRDRILEAARDLFARRGLDVGMATVARHAGIGVATLYRRFPTKEALVRAVFTEQFAACGAVLDEAVADPDPGRGFRTLVERLCELQAADRGFSAALQAGFAEPEEVATERAHALGRFAGLVERAQAAGALRADFVPEDLILAMAANNGVIAAAPAADPAASRRLAGYLLSAFRPGDPETLPHPVRLAPHRVL</sequence>
<keyword evidence="3" id="KW-0804">Transcription</keyword>
<proteinExistence type="predicted"/>
<evidence type="ECO:0000256" key="3">
    <source>
        <dbReference type="ARBA" id="ARBA00023163"/>
    </source>
</evidence>
<dbReference type="SUPFAM" id="SSF48498">
    <property type="entry name" value="Tetracyclin repressor-like, C-terminal domain"/>
    <property type="match status" value="1"/>
</dbReference>